<evidence type="ECO:0000313" key="3">
    <source>
        <dbReference type="EMBL" id="ODR99015.1"/>
    </source>
</evidence>
<gene>
    <name evidence="3" type="ORF">AUC68_07660</name>
</gene>
<comment type="caution">
    <text evidence="3">The sequence shown here is derived from an EMBL/GenBank/DDBJ whole genome shotgun (WGS) entry which is preliminary data.</text>
</comment>
<evidence type="ECO:0000256" key="2">
    <source>
        <dbReference type="SAM" id="SignalP"/>
    </source>
</evidence>
<organism evidence="3 4">
    <name type="scientific">Methyloceanibacter methanicus</name>
    <dbReference type="NCBI Taxonomy" id="1774968"/>
    <lineage>
        <taxon>Bacteria</taxon>
        <taxon>Pseudomonadati</taxon>
        <taxon>Pseudomonadota</taxon>
        <taxon>Alphaproteobacteria</taxon>
        <taxon>Hyphomicrobiales</taxon>
        <taxon>Hyphomicrobiaceae</taxon>
        <taxon>Methyloceanibacter</taxon>
    </lineage>
</organism>
<feature type="chain" id="PRO_5009138948" description="BON domain-containing protein" evidence="2">
    <location>
        <begin position="25"/>
        <end position="260"/>
    </location>
</feature>
<reference evidence="3 4" key="1">
    <citation type="journal article" date="2016" name="Environ. Microbiol.">
        <title>New Methyloceanibacter diversity from North Sea sediments includes methanotroph containing solely the soluble methane monooxygenase.</title>
        <authorList>
            <person name="Vekeman B."/>
            <person name="Kerckhof F.M."/>
            <person name="Cremers G."/>
            <person name="de Vos P."/>
            <person name="Vandamme P."/>
            <person name="Boon N."/>
            <person name="Op den Camp H.J."/>
            <person name="Heylen K."/>
        </authorList>
    </citation>
    <scope>NUCLEOTIDE SEQUENCE [LARGE SCALE GENOMIC DNA]</scope>
    <source>
        <strain evidence="3 4">R-67174</strain>
    </source>
</reference>
<evidence type="ECO:0008006" key="5">
    <source>
        <dbReference type="Google" id="ProtNLM"/>
    </source>
</evidence>
<dbReference type="EMBL" id="LPWG01000012">
    <property type="protein sequence ID" value="ODR99015.1"/>
    <property type="molecule type" value="Genomic_DNA"/>
</dbReference>
<dbReference type="Gene3D" id="3.40.1520.20">
    <property type="match status" value="1"/>
</dbReference>
<feature type="region of interest" description="Disordered" evidence="1">
    <location>
        <begin position="28"/>
        <end position="69"/>
    </location>
</feature>
<keyword evidence="2" id="KW-0732">Signal</keyword>
<keyword evidence="4" id="KW-1185">Reference proteome</keyword>
<dbReference type="Proteomes" id="UP000094501">
    <property type="component" value="Unassembled WGS sequence"/>
</dbReference>
<proteinExistence type="predicted"/>
<dbReference type="STRING" id="1774968.AUC68_07660"/>
<feature type="signal peptide" evidence="2">
    <location>
        <begin position="1"/>
        <end position="24"/>
    </location>
</feature>
<dbReference type="AlphaFoldDB" id="A0A1E3VZM6"/>
<evidence type="ECO:0000256" key="1">
    <source>
        <dbReference type="SAM" id="MobiDB-lite"/>
    </source>
</evidence>
<dbReference type="RefSeq" id="WP_069437732.1">
    <property type="nucleotide sequence ID" value="NZ_LPWG01000012.1"/>
</dbReference>
<protein>
    <recommendedName>
        <fullName evidence="5">BON domain-containing protein</fullName>
    </recommendedName>
</protein>
<feature type="compositionally biased region" description="Low complexity" evidence="1">
    <location>
        <begin position="28"/>
        <end position="50"/>
    </location>
</feature>
<accession>A0A1E3VZM6</accession>
<evidence type="ECO:0000313" key="4">
    <source>
        <dbReference type="Proteomes" id="UP000094501"/>
    </source>
</evidence>
<dbReference type="OrthoDB" id="5525824at2"/>
<name>A0A1E3VZM6_9HYPH</name>
<sequence length="260" mass="27300">MGLQGVLVLTAALFVLLLPSALTAAAPETATEDGAPPAGAQANQNQAADDQANKASDENNSPGYAWSANRSGSRITLRGAVPSEEDRQTALGMVKAHFPDFAVEEKVEVVESGPPREQWLAAVSFGLQQLAQMTKGKVRLTDRGLTVTGQAANADQYGKIKKALAGPLPAGLTLTGDGVRPPVANPFVFEADLGPNALSLAGSVPSEDARKTVRDLSRQLFARPGLDDRLEVASGARRTGTRLLPRPCARCRGSRPARSR</sequence>
<feature type="compositionally biased region" description="Polar residues" evidence="1">
    <location>
        <begin position="58"/>
        <end position="69"/>
    </location>
</feature>